<evidence type="ECO:0000313" key="7">
    <source>
        <dbReference type="EMBL" id="MFC0320186.1"/>
    </source>
</evidence>
<keyword evidence="2" id="KW-1003">Cell membrane</keyword>
<evidence type="ECO:0000256" key="1">
    <source>
        <dbReference type="ARBA" id="ARBA00004651"/>
    </source>
</evidence>
<organism evidence="7 8">
    <name type="scientific">Olivibacter oleidegradans</name>
    <dbReference type="NCBI Taxonomy" id="760123"/>
    <lineage>
        <taxon>Bacteria</taxon>
        <taxon>Pseudomonadati</taxon>
        <taxon>Bacteroidota</taxon>
        <taxon>Sphingobacteriia</taxon>
        <taxon>Sphingobacteriales</taxon>
        <taxon>Sphingobacteriaceae</taxon>
        <taxon>Olivibacter</taxon>
    </lineage>
</organism>
<gene>
    <name evidence="7" type="ORF">ACFFI0_17810</name>
</gene>
<evidence type="ECO:0000256" key="6">
    <source>
        <dbReference type="SAM" id="Phobius"/>
    </source>
</evidence>
<feature type="transmembrane region" description="Helical" evidence="6">
    <location>
        <begin position="396"/>
        <end position="415"/>
    </location>
</feature>
<feature type="transmembrane region" description="Helical" evidence="6">
    <location>
        <begin position="372"/>
        <end position="390"/>
    </location>
</feature>
<evidence type="ECO:0000256" key="2">
    <source>
        <dbReference type="ARBA" id="ARBA00022475"/>
    </source>
</evidence>
<dbReference type="InterPro" id="IPR002797">
    <property type="entry name" value="Polysacc_synth"/>
</dbReference>
<evidence type="ECO:0000256" key="4">
    <source>
        <dbReference type="ARBA" id="ARBA00022989"/>
    </source>
</evidence>
<feature type="transmembrane region" description="Helical" evidence="6">
    <location>
        <begin position="151"/>
        <end position="170"/>
    </location>
</feature>
<dbReference type="Proteomes" id="UP001589774">
    <property type="component" value="Unassembled WGS sequence"/>
</dbReference>
<feature type="transmembrane region" description="Helical" evidence="6">
    <location>
        <begin position="81"/>
        <end position="106"/>
    </location>
</feature>
<proteinExistence type="predicted"/>
<dbReference type="Pfam" id="PF01943">
    <property type="entry name" value="Polysacc_synt"/>
    <property type="match status" value="1"/>
</dbReference>
<dbReference type="EMBL" id="JBHLWO010000002">
    <property type="protein sequence ID" value="MFC0320186.1"/>
    <property type="molecule type" value="Genomic_DNA"/>
</dbReference>
<protein>
    <submittedName>
        <fullName evidence="7">Lipopolysaccharide biosynthesis protein</fullName>
    </submittedName>
</protein>
<comment type="caution">
    <text evidence="7">The sequence shown here is derived from an EMBL/GenBank/DDBJ whole genome shotgun (WGS) entry which is preliminary data.</text>
</comment>
<comment type="subcellular location">
    <subcellularLocation>
        <location evidence="1">Cell membrane</location>
        <topology evidence="1">Multi-pass membrane protein</topology>
    </subcellularLocation>
</comment>
<feature type="transmembrane region" description="Helical" evidence="6">
    <location>
        <begin position="334"/>
        <end position="351"/>
    </location>
</feature>
<dbReference type="PANTHER" id="PTHR30250:SF11">
    <property type="entry name" value="O-ANTIGEN TRANSPORTER-RELATED"/>
    <property type="match status" value="1"/>
</dbReference>
<reference evidence="7 8" key="1">
    <citation type="submission" date="2024-09" db="EMBL/GenBank/DDBJ databases">
        <authorList>
            <person name="Sun Q."/>
            <person name="Mori K."/>
        </authorList>
    </citation>
    <scope>NUCLEOTIDE SEQUENCE [LARGE SCALE GENOMIC DNA]</scope>
    <source>
        <strain evidence="7 8">CCM 7765</strain>
    </source>
</reference>
<keyword evidence="5 6" id="KW-0472">Membrane</keyword>
<dbReference type="PANTHER" id="PTHR30250">
    <property type="entry name" value="PST FAMILY PREDICTED COLANIC ACID TRANSPORTER"/>
    <property type="match status" value="1"/>
</dbReference>
<keyword evidence="3 6" id="KW-0812">Transmembrane</keyword>
<evidence type="ECO:0000313" key="8">
    <source>
        <dbReference type="Proteomes" id="UP001589774"/>
    </source>
</evidence>
<evidence type="ECO:0000256" key="5">
    <source>
        <dbReference type="ARBA" id="ARBA00023136"/>
    </source>
</evidence>
<keyword evidence="4 6" id="KW-1133">Transmembrane helix</keyword>
<name>A0ABV6HN97_9SPHI</name>
<dbReference type="RefSeq" id="WP_130855239.1">
    <property type="nucleotide sequence ID" value="NZ_JBHLWO010000002.1"/>
</dbReference>
<accession>A0ABV6HN97</accession>
<dbReference type="InterPro" id="IPR050833">
    <property type="entry name" value="Poly_Biosynth_Transport"/>
</dbReference>
<feature type="transmembrane region" description="Helical" evidence="6">
    <location>
        <begin position="12"/>
        <end position="35"/>
    </location>
</feature>
<sequence length="446" mass="50569">MKTGKLFKNIHLLSLLGTGSMSVLTFLFSAVLYRFMEIEEIGIWFFFQTTLAFFDMFRQGFLSTAFVKFYAGATFKRQRQLVGSTWIILGGITSSAIVIDLISLLFIHYIKDASLRNFISYFSFNFVASLPMIIAMCLAQAQLRFDRLLSIRLIQISLLIISFVALILLKRNDLQHLMYINIFASVCTSLRCLIKGWTGIHYIKFSTKKAISELFNFGRYTVGTIISANLFNVTNATLINFILGPSHLAIYNLGTRLMEIVEIPLRSFVATAMPMLSKYYNQGLKHEVVRTTQKYIGTITLSIIPALLFALLFADLAMGIIGGSQYYHNPTGHTAGNIFRLFVLFALFYPADRFLAVMLDAIHKPEINFRKILIMLCMNLSVGGIGLYVFQNIYVIVFANTLPVLVAIFLSLKAVNKHYAPFRLQKAYQMGAQEIFRALKKTMKNT</sequence>
<feature type="transmembrane region" description="Helical" evidence="6">
    <location>
        <begin position="41"/>
        <end position="61"/>
    </location>
</feature>
<feature type="transmembrane region" description="Helical" evidence="6">
    <location>
        <begin position="295"/>
        <end position="314"/>
    </location>
</feature>
<evidence type="ECO:0000256" key="3">
    <source>
        <dbReference type="ARBA" id="ARBA00022692"/>
    </source>
</evidence>
<keyword evidence="8" id="KW-1185">Reference proteome</keyword>
<feature type="transmembrane region" description="Helical" evidence="6">
    <location>
        <begin position="118"/>
        <end position="139"/>
    </location>
</feature>